<evidence type="ECO:0000313" key="3">
    <source>
        <dbReference type="Proteomes" id="UP000053573"/>
    </source>
</evidence>
<gene>
    <name evidence="2" type="ORF">EMPG_14857</name>
</gene>
<dbReference type="AlphaFoldDB" id="A0A0H1BFB2"/>
<feature type="region of interest" description="Disordered" evidence="1">
    <location>
        <begin position="1"/>
        <end position="27"/>
    </location>
</feature>
<dbReference type="EMBL" id="LDEV01002282">
    <property type="protein sequence ID" value="KLJ09717.1"/>
    <property type="molecule type" value="Genomic_DNA"/>
</dbReference>
<dbReference type="OrthoDB" id="258143at2759"/>
<protein>
    <submittedName>
        <fullName evidence="2">Uncharacterized protein</fullName>
    </submittedName>
</protein>
<sequence>MSLPGLELTQIPIEAHGAPAPPVQHSLPRGSEWRFEVAFGRTVRVKEPQSSSAPNWPPPKHTLSPEQKPQSTHGTAVRWK</sequence>
<reference evidence="3" key="1">
    <citation type="journal article" date="2015" name="PLoS Genet.">
        <title>The dynamic genome and transcriptome of the human fungal pathogen Blastomyces and close relative Emmonsia.</title>
        <authorList>
            <person name="Munoz J.F."/>
            <person name="Gauthier G.M."/>
            <person name="Desjardins C.A."/>
            <person name="Gallo J.E."/>
            <person name="Holder J."/>
            <person name="Sullivan T.D."/>
            <person name="Marty A.J."/>
            <person name="Carmen J.C."/>
            <person name="Chen Z."/>
            <person name="Ding L."/>
            <person name="Gujja S."/>
            <person name="Magrini V."/>
            <person name="Misas E."/>
            <person name="Mitreva M."/>
            <person name="Priest M."/>
            <person name="Saif S."/>
            <person name="Whiston E.A."/>
            <person name="Young S."/>
            <person name="Zeng Q."/>
            <person name="Goldman W.E."/>
            <person name="Mardis E.R."/>
            <person name="Taylor J.W."/>
            <person name="McEwen J.G."/>
            <person name="Clay O.K."/>
            <person name="Klein B.S."/>
            <person name="Cuomo C.A."/>
        </authorList>
    </citation>
    <scope>NUCLEOTIDE SEQUENCE [LARGE SCALE GENOMIC DNA]</scope>
    <source>
        <strain evidence="3">UAMH 139</strain>
    </source>
</reference>
<proteinExistence type="predicted"/>
<organism evidence="2 3">
    <name type="scientific">Blastomyces silverae</name>
    <dbReference type="NCBI Taxonomy" id="2060906"/>
    <lineage>
        <taxon>Eukaryota</taxon>
        <taxon>Fungi</taxon>
        <taxon>Dikarya</taxon>
        <taxon>Ascomycota</taxon>
        <taxon>Pezizomycotina</taxon>
        <taxon>Eurotiomycetes</taxon>
        <taxon>Eurotiomycetidae</taxon>
        <taxon>Onygenales</taxon>
        <taxon>Ajellomycetaceae</taxon>
        <taxon>Blastomyces</taxon>
    </lineage>
</organism>
<accession>A0A0H1BFB2</accession>
<feature type="region of interest" description="Disordered" evidence="1">
    <location>
        <begin position="44"/>
        <end position="80"/>
    </location>
</feature>
<evidence type="ECO:0000313" key="2">
    <source>
        <dbReference type="EMBL" id="KLJ09717.1"/>
    </source>
</evidence>
<dbReference type="STRING" id="2060906.A0A0H1BFB2"/>
<keyword evidence="3" id="KW-1185">Reference proteome</keyword>
<evidence type="ECO:0000256" key="1">
    <source>
        <dbReference type="SAM" id="MobiDB-lite"/>
    </source>
</evidence>
<comment type="caution">
    <text evidence="2">The sequence shown here is derived from an EMBL/GenBank/DDBJ whole genome shotgun (WGS) entry which is preliminary data.</text>
</comment>
<name>A0A0H1BFB2_9EURO</name>
<feature type="compositionally biased region" description="Polar residues" evidence="1">
    <location>
        <begin position="64"/>
        <end position="74"/>
    </location>
</feature>
<dbReference type="Proteomes" id="UP000053573">
    <property type="component" value="Unassembled WGS sequence"/>
</dbReference>